<gene>
    <name evidence="2" type="ORF">AZOBR_p250004</name>
</gene>
<evidence type="ECO:0000256" key="1">
    <source>
        <dbReference type="SAM" id="MobiDB-lite"/>
    </source>
</evidence>
<keyword evidence="2" id="KW-0614">Plasmid</keyword>
<name>A0A9P1JXT0_9PROT</name>
<evidence type="ECO:0000313" key="2">
    <source>
        <dbReference type="EMBL" id="CCD01763.1"/>
    </source>
</evidence>
<feature type="region of interest" description="Disordered" evidence="1">
    <location>
        <begin position="1"/>
        <end position="33"/>
    </location>
</feature>
<proteinExistence type="predicted"/>
<reference evidence="2 3" key="1">
    <citation type="journal article" date="2011" name="PLoS Genet.">
        <title>Azospirillum genomes reveal transition of bacteria from aquatic to terrestrial environments.</title>
        <authorList>
            <person name="Wisniewski-Dye F."/>
            <person name="Borziak K."/>
            <person name="Khalsa-Moyers G."/>
            <person name="Alexandre G."/>
            <person name="Sukharnikov L.O."/>
            <person name="Wuichet K."/>
            <person name="Hurst G.B."/>
            <person name="McDonald W.H."/>
            <person name="Robertson J.S."/>
            <person name="Barbe V."/>
            <person name="Calteau A."/>
            <person name="Rouy Z."/>
            <person name="Mangenot S."/>
            <person name="Prigent-Combaret C."/>
            <person name="Normand P."/>
            <person name="Boyer M."/>
            <person name="Siguier P."/>
            <person name="Dessaux Y."/>
            <person name="Elmerich C."/>
            <person name="Condemine G."/>
            <person name="Krishnen G."/>
            <person name="Kennedy I."/>
            <person name="Paterson A.H."/>
            <person name="Gonzalez V."/>
            <person name="Mavingui P."/>
            <person name="Zhulin I.B."/>
        </authorList>
    </citation>
    <scope>NUCLEOTIDE SEQUENCE [LARGE SCALE GENOMIC DNA]</scope>
    <source>
        <strain evidence="2 3">Sp245</strain>
    </source>
</reference>
<feature type="compositionally biased region" description="Basic residues" evidence="1">
    <location>
        <begin position="24"/>
        <end position="33"/>
    </location>
</feature>
<dbReference type="KEGG" id="abs:AZOBR_p250004"/>
<dbReference type="Proteomes" id="UP000007319">
    <property type="component" value="Plasmid AZOBR_p2"/>
</dbReference>
<organism evidence="2 3">
    <name type="scientific">Azospirillum baldaniorum</name>
    <dbReference type="NCBI Taxonomy" id="1064539"/>
    <lineage>
        <taxon>Bacteria</taxon>
        <taxon>Pseudomonadati</taxon>
        <taxon>Pseudomonadota</taxon>
        <taxon>Alphaproteobacteria</taxon>
        <taxon>Rhodospirillales</taxon>
        <taxon>Azospirillaceae</taxon>
        <taxon>Azospirillum</taxon>
    </lineage>
</organism>
<dbReference type="AlphaFoldDB" id="A0A9P1JXT0"/>
<sequence length="33" mass="3637">MTDLNDKTSESSAEQLPKTTNVRGSKRPRTCKG</sequence>
<accession>A0A9P1JXT0</accession>
<keyword evidence="3" id="KW-1185">Reference proteome</keyword>
<feature type="compositionally biased region" description="Polar residues" evidence="1">
    <location>
        <begin position="10"/>
        <end position="23"/>
    </location>
</feature>
<evidence type="ECO:0000313" key="3">
    <source>
        <dbReference type="Proteomes" id="UP000007319"/>
    </source>
</evidence>
<dbReference type="EMBL" id="HE577329">
    <property type="protein sequence ID" value="CCD01763.1"/>
    <property type="molecule type" value="Genomic_DNA"/>
</dbReference>
<geneLocation type="plasmid" evidence="2 3">
    <name>AZOBR_p2</name>
</geneLocation>
<protein>
    <submittedName>
        <fullName evidence="2">Uncharacterized protein</fullName>
    </submittedName>
</protein>